<feature type="compositionally biased region" description="Basic residues" evidence="1">
    <location>
        <begin position="1"/>
        <end position="21"/>
    </location>
</feature>
<proteinExistence type="predicted"/>
<protein>
    <submittedName>
        <fullName evidence="2">Uncharacterized protein</fullName>
    </submittedName>
</protein>
<dbReference type="EMBL" id="BLRV01000393">
    <property type="protein sequence ID" value="GFP22398.1"/>
    <property type="molecule type" value="Genomic_DNA"/>
</dbReference>
<sequence length="28" mass="3304">MSKAPYRRRSREARGRTKARRNFGGLPK</sequence>
<feature type="region of interest" description="Disordered" evidence="1">
    <location>
        <begin position="1"/>
        <end position="28"/>
    </location>
</feature>
<dbReference type="AlphaFoldDB" id="A0A6V8NPZ7"/>
<accession>A0A6V8NPZ7</accession>
<evidence type="ECO:0000256" key="1">
    <source>
        <dbReference type="SAM" id="MobiDB-lite"/>
    </source>
</evidence>
<evidence type="ECO:0000313" key="3">
    <source>
        <dbReference type="Proteomes" id="UP000580051"/>
    </source>
</evidence>
<name>A0A6V8NPZ7_9ACTN</name>
<reference evidence="2 3" key="1">
    <citation type="journal article" date="2020" name="Front. Microbiol.">
        <title>Single-cell genomics of novel Actinobacteria with the Wood-Ljungdahl pathway discovered in a serpentinizing system.</title>
        <authorList>
            <person name="Merino N."/>
            <person name="Kawai M."/>
            <person name="Boyd E.S."/>
            <person name="Colman D.R."/>
            <person name="McGlynn S.E."/>
            <person name="Nealson K.H."/>
            <person name="Kurokawa K."/>
            <person name="Hongoh Y."/>
        </authorList>
    </citation>
    <scope>NUCLEOTIDE SEQUENCE [LARGE SCALE GENOMIC DNA]</scope>
    <source>
        <strain evidence="2 3">S06</strain>
    </source>
</reference>
<gene>
    <name evidence="2" type="ORF">HKBW3S06_01626</name>
</gene>
<dbReference type="Proteomes" id="UP000580051">
    <property type="component" value="Unassembled WGS sequence"/>
</dbReference>
<feature type="non-terminal residue" evidence="2">
    <location>
        <position position="28"/>
    </location>
</feature>
<evidence type="ECO:0000313" key="2">
    <source>
        <dbReference type="EMBL" id="GFP22398.1"/>
    </source>
</evidence>
<organism evidence="2 3">
    <name type="scientific">Candidatus Hakubella thermalkaliphila</name>
    <dbReference type="NCBI Taxonomy" id="2754717"/>
    <lineage>
        <taxon>Bacteria</taxon>
        <taxon>Bacillati</taxon>
        <taxon>Actinomycetota</taxon>
        <taxon>Actinomycetota incertae sedis</taxon>
        <taxon>Candidatus Hakubellales</taxon>
        <taxon>Candidatus Hakubellaceae</taxon>
        <taxon>Candidatus Hakubella</taxon>
    </lineage>
</organism>
<comment type="caution">
    <text evidence="2">The sequence shown here is derived from an EMBL/GenBank/DDBJ whole genome shotgun (WGS) entry which is preliminary data.</text>
</comment>